<organism evidence="2 3">
    <name type="scientific">Luteolibacter rhizosphaerae</name>
    <dbReference type="NCBI Taxonomy" id="2989719"/>
    <lineage>
        <taxon>Bacteria</taxon>
        <taxon>Pseudomonadati</taxon>
        <taxon>Verrucomicrobiota</taxon>
        <taxon>Verrucomicrobiia</taxon>
        <taxon>Verrucomicrobiales</taxon>
        <taxon>Verrucomicrobiaceae</taxon>
        <taxon>Luteolibacter</taxon>
    </lineage>
</organism>
<dbReference type="Proteomes" id="UP001165653">
    <property type="component" value="Unassembled WGS sequence"/>
</dbReference>
<comment type="caution">
    <text evidence="2">The sequence shown here is derived from an EMBL/GenBank/DDBJ whole genome shotgun (WGS) entry which is preliminary data.</text>
</comment>
<dbReference type="RefSeq" id="WP_264515846.1">
    <property type="nucleotide sequence ID" value="NZ_JAPDDR010000014.1"/>
</dbReference>
<protein>
    <submittedName>
        <fullName evidence="2">PEP-CTERM sorting domain-containing protein</fullName>
    </submittedName>
</protein>
<dbReference type="EMBL" id="JAPDDR010000014">
    <property type="protein sequence ID" value="MCW1916274.1"/>
    <property type="molecule type" value="Genomic_DNA"/>
</dbReference>
<evidence type="ECO:0000256" key="1">
    <source>
        <dbReference type="SAM" id="SignalP"/>
    </source>
</evidence>
<dbReference type="NCBIfam" id="TIGR02595">
    <property type="entry name" value="PEP_CTERM"/>
    <property type="match status" value="1"/>
</dbReference>
<proteinExistence type="predicted"/>
<keyword evidence="1" id="KW-0732">Signal</keyword>
<sequence length="207" mass="22235">MNQTALSRALLIAAAALGLQSAGAATVLDLTPTGYTWNTADSESSVLGGRSIYIRANETFSIDQITWHGGVTAGNYEFVIYQGQGEQAVLGAILGSGSSALPEGAGPQTIGLNFTFEENTEYVISFRATPDTYEFDGPYAWDYLSWGEEEESDLGLITLLDGRHGFTPDENNNSWTTHFSMNVVPEPSSSLLGLVGLCGIVLRRRRA</sequence>
<reference evidence="2" key="1">
    <citation type="submission" date="2022-10" db="EMBL/GenBank/DDBJ databases">
        <title>Luteolibacter sp. GHJ8, whole genome shotgun sequencing project.</title>
        <authorList>
            <person name="Zhao G."/>
            <person name="Shen L."/>
        </authorList>
    </citation>
    <scope>NUCLEOTIDE SEQUENCE</scope>
    <source>
        <strain evidence="2">GHJ8</strain>
    </source>
</reference>
<feature type="chain" id="PRO_5045446876" evidence="1">
    <location>
        <begin position="25"/>
        <end position="207"/>
    </location>
</feature>
<feature type="signal peptide" evidence="1">
    <location>
        <begin position="1"/>
        <end position="24"/>
    </location>
</feature>
<dbReference type="InterPro" id="IPR013424">
    <property type="entry name" value="Ice-binding_C"/>
</dbReference>
<name>A0ABT3G9X6_9BACT</name>
<gene>
    <name evidence="2" type="ORF">OJ996_21980</name>
</gene>
<evidence type="ECO:0000313" key="3">
    <source>
        <dbReference type="Proteomes" id="UP001165653"/>
    </source>
</evidence>
<accession>A0ABT3G9X6</accession>
<keyword evidence="3" id="KW-1185">Reference proteome</keyword>
<evidence type="ECO:0000313" key="2">
    <source>
        <dbReference type="EMBL" id="MCW1916274.1"/>
    </source>
</evidence>